<dbReference type="Gene3D" id="3.90.550.10">
    <property type="entry name" value="Spore Coat Polysaccharide Biosynthesis Protein SpsA, Chain A"/>
    <property type="match status" value="1"/>
</dbReference>
<comment type="similarity">
    <text evidence="2 9">Belongs to the chondroitin N-acetylgalactosaminyltransferase family.</text>
</comment>
<keyword evidence="5 9" id="KW-0735">Signal-anchor</keyword>
<keyword evidence="8" id="KW-0472">Membrane</keyword>
<evidence type="ECO:0000256" key="8">
    <source>
        <dbReference type="ARBA" id="ARBA00023136"/>
    </source>
</evidence>
<dbReference type="InterPro" id="IPR029044">
    <property type="entry name" value="Nucleotide-diphossugar_trans"/>
</dbReference>
<comment type="caution">
    <text evidence="10">The sequence shown here is derived from an EMBL/GenBank/DDBJ whole genome shotgun (WGS) entry which is preliminary data.</text>
</comment>
<gene>
    <name evidence="10" type="primary">CHSY1</name>
    <name evidence="10" type="ORF">E2C01_025420</name>
</gene>
<evidence type="ECO:0000313" key="10">
    <source>
        <dbReference type="EMBL" id="MPC32112.1"/>
    </source>
</evidence>
<evidence type="ECO:0000256" key="4">
    <source>
        <dbReference type="ARBA" id="ARBA00022692"/>
    </source>
</evidence>
<keyword evidence="3 9" id="KW-0808">Transferase</keyword>
<dbReference type="EC" id="2.4.1.-" evidence="9"/>
<keyword evidence="6" id="KW-1133">Transmembrane helix</keyword>
<keyword evidence="7 9" id="KW-0333">Golgi apparatus</keyword>
<keyword evidence="4" id="KW-0812">Transmembrane</keyword>
<dbReference type="GO" id="GO:0047238">
    <property type="term" value="F:glucuronosyl-N-acetylgalactosaminyl-proteoglycan 4-beta-N-acetylgalactosaminyltransferase activity"/>
    <property type="evidence" value="ECO:0007669"/>
    <property type="project" value="TreeGrafter"/>
</dbReference>
<evidence type="ECO:0000256" key="9">
    <source>
        <dbReference type="RuleBase" id="RU364016"/>
    </source>
</evidence>
<dbReference type="SUPFAM" id="SSF53448">
    <property type="entry name" value="Nucleotide-diphospho-sugar transferases"/>
    <property type="match status" value="1"/>
</dbReference>
<organism evidence="10 11">
    <name type="scientific">Portunus trituberculatus</name>
    <name type="common">Swimming crab</name>
    <name type="synonym">Neptunus trituberculatus</name>
    <dbReference type="NCBI Taxonomy" id="210409"/>
    <lineage>
        <taxon>Eukaryota</taxon>
        <taxon>Metazoa</taxon>
        <taxon>Ecdysozoa</taxon>
        <taxon>Arthropoda</taxon>
        <taxon>Crustacea</taxon>
        <taxon>Multicrustacea</taxon>
        <taxon>Malacostraca</taxon>
        <taxon>Eumalacostraca</taxon>
        <taxon>Eucarida</taxon>
        <taxon>Decapoda</taxon>
        <taxon>Pleocyemata</taxon>
        <taxon>Brachyura</taxon>
        <taxon>Eubrachyura</taxon>
        <taxon>Portunoidea</taxon>
        <taxon>Portunidae</taxon>
        <taxon>Portuninae</taxon>
        <taxon>Portunus</taxon>
    </lineage>
</organism>
<dbReference type="InterPro" id="IPR008428">
    <property type="entry name" value="Chond_GalNAc"/>
</dbReference>
<dbReference type="InterPro" id="IPR051227">
    <property type="entry name" value="CS_glycosyltransferase"/>
</dbReference>
<reference evidence="10 11" key="1">
    <citation type="submission" date="2019-05" db="EMBL/GenBank/DDBJ databases">
        <title>Another draft genome of Portunus trituberculatus and its Hox gene families provides insights of decapod evolution.</title>
        <authorList>
            <person name="Jeong J.-H."/>
            <person name="Song I."/>
            <person name="Kim S."/>
            <person name="Choi T."/>
            <person name="Kim D."/>
            <person name="Ryu S."/>
            <person name="Kim W."/>
        </authorList>
    </citation>
    <scope>NUCLEOTIDE SEQUENCE [LARGE SCALE GENOMIC DNA]</scope>
    <source>
        <tissue evidence="10">Muscle</tissue>
    </source>
</reference>
<sequence>MRRAPSLPHRMRTGLERGCPLLCPQFMVIGMLKKPSQHFRVSKERGRVIDFKEVLYGYIRWHPSLASEYILDMLLLYKKFRGKKMTVPVRRHAYMQVPLGPLYVQEIEQEQLLEPASPTSAIQELVEVVVKSSLKDLGKLSYKVPSGEPSISQKPKKIHFILPLAGRLKIFQRFMENFRSACLEREENVALVVVSFQPPPGEEDTRDHVEALISSLHLDYPEADMTVLQANTTFSRAMALELGANLCKESDLMFFIDVDMTFTSATLDRVRLHTKERLQIYYPIVFSEFDPDFSRDGKIDGYDHSLLQTTLISMLSLSSTMICLTSKGPSPLCLWPPSSTSTLPCTSAPLPTSTTSSSTSTLVSSPMPSIPPVVAPSLAKGLTYSIPHSPLLLPWSSTCTPIVSSSLLPFATPSDAHPAAPPPPINGTSASGSICSPYILHVTYSFDLI</sequence>
<evidence type="ECO:0000256" key="7">
    <source>
        <dbReference type="ARBA" id="ARBA00023034"/>
    </source>
</evidence>
<evidence type="ECO:0000256" key="5">
    <source>
        <dbReference type="ARBA" id="ARBA00022968"/>
    </source>
</evidence>
<evidence type="ECO:0000256" key="1">
    <source>
        <dbReference type="ARBA" id="ARBA00004447"/>
    </source>
</evidence>
<comment type="subcellular location">
    <subcellularLocation>
        <location evidence="1 9">Golgi apparatus</location>
        <location evidence="1 9">Golgi stack membrane</location>
        <topology evidence="1 9">Single-pass type II membrane protein</topology>
    </subcellularLocation>
</comment>
<accession>A0A5B7EDA4</accession>
<name>A0A5B7EDA4_PORTR</name>
<dbReference type="Proteomes" id="UP000324222">
    <property type="component" value="Unassembled WGS sequence"/>
</dbReference>
<dbReference type="OrthoDB" id="431432at2759"/>
<evidence type="ECO:0000313" key="11">
    <source>
        <dbReference type="Proteomes" id="UP000324222"/>
    </source>
</evidence>
<keyword evidence="11" id="KW-1185">Reference proteome</keyword>
<evidence type="ECO:0000256" key="3">
    <source>
        <dbReference type="ARBA" id="ARBA00022679"/>
    </source>
</evidence>
<evidence type="ECO:0000256" key="6">
    <source>
        <dbReference type="ARBA" id="ARBA00022989"/>
    </source>
</evidence>
<proteinExistence type="inferred from homology"/>
<dbReference type="PANTHER" id="PTHR12369">
    <property type="entry name" value="CHONDROITIN SYNTHASE"/>
    <property type="match status" value="1"/>
</dbReference>
<dbReference type="GO" id="GO:0032580">
    <property type="term" value="C:Golgi cisterna membrane"/>
    <property type="evidence" value="ECO:0007669"/>
    <property type="project" value="UniProtKB-SubCell"/>
</dbReference>
<dbReference type="AlphaFoldDB" id="A0A5B7EDA4"/>
<dbReference type="Pfam" id="PF05679">
    <property type="entry name" value="CHGN"/>
    <property type="match status" value="1"/>
</dbReference>
<dbReference type="EMBL" id="VSRR010002566">
    <property type="protein sequence ID" value="MPC32112.1"/>
    <property type="molecule type" value="Genomic_DNA"/>
</dbReference>
<evidence type="ECO:0000256" key="2">
    <source>
        <dbReference type="ARBA" id="ARBA00009239"/>
    </source>
</evidence>
<protein>
    <recommendedName>
        <fullName evidence="9">Hexosyltransferase</fullName>
        <ecNumber evidence="9">2.4.1.-</ecNumber>
    </recommendedName>
</protein>
<dbReference type="PANTHER" id="PTHR12369:SF11">
    <property type="entry name" value="HEXOSYLTRANSFERASE"/>
    <property type="match status" value="1"/>
</dbReference>